<gene>
    <name evidence="1" type="ORF">METZ01_LOCUS962</name>
</gene>
<name>A0A381N382_9ZZZZ</name>
<dbReference type="InterPro" id="IPR028974">
    <property type="entry name" value="TSP_type-3_rpt"/>
</dbReference>
<dbReference type="SUPFAM" id="SSF69318">
    <property type="entry name" value="Integrin alpha N-terminal domain"/>
    <property type="match status" value="1"/>
</dbReference>
<accession>A0A381N382</accession>
<organism evidence="1">
    <name type="scientific">marine metagenome</name>
    <dbReference type="NCBI Taxonomy" id="408172"/>
    <lineage>
        <taxon>unclassified sequences</taxon>
        <taxon>metagenomes</taxon>
        <taxon>ecological metagenomes</taxon>
    </lineage>
</organism>
<dbReference type="Gene3D" id="4.10.1080.10">
    <property type="entry name" value="TSP type-3 repeat"/>
    <property type="match status" value="1"/>
</dbReference>
<evidence type="ECO:0000313" key="1">
    <source>
        <dbReference type="EMBL" id="SUZ48108.1"/>
    </source>
</evidence>
<dbReference type="GO" id="GO:0005509">
    <property type="term" value="F:calcium ion binding"/>
    <property type="evidence" value="ECO:0007669"/>
    <property type="project" value="InterPro"/>
</dbReference>
<protein>
    <submittedName>
        <fullName evidence="1">Uncharacterized protein</fullName>
    </submittedName>
</protein>
<dbReference type="InterPro" id="IPR028994">
    <property type="entry name" value="Integrin_alpha_N"/>
</dbReference>
<proteinExistence type="predicted"/>
<sequence>MRKIFHISLLLVLFSIINSQDNVNKSLQGAFGAVTIDGKLWNQIALRPIIPIGKISVALDIVFYIDQDGNIHDDEWDFSNGEKSKNSIIDKVYYIRYGKKWDPFYFQIGALDHISIGYGILVNGYSNTMLYPQVRKVGMEARFQAFGLKFYGFTNDFKENFGLTGVRVSGPVPGGITVGGSIALDRNQYLGLRDSDGDGRPDLVDDFPDDSDYWLDTDGDGLADVFSGEWDIDGDGVTDTLDSDVPGWDLDTSIVLDTDIDRKPDPLNVNEKARSIYGISLDASKILMSENNMNISVYAQFAALLGETTDPISGRDTTLGTGFIPFGLSTKFGPARFNFEYRIMPAGRFEFGYWDRSYEIERATFSSRTIGSLSGANIGEIITKDNRLGKFGKQKGYFSTLSLDLGSMIGGSISYQNLFGEQWDENTNSFVQDRNQSFIASVGLKKPISRITSARWYYQQRNVPNPFEFEYTESTISGYRIGIKLGNGMILNYIFRRSFRDIDGDGKVNGTDETINMTNIETSFSF</sequence>
<reference evidence="1" key="1">
    <citation type="submission" date="2018-05" db="EMBL/GenBank/DDBJ databases">
        <authorList>
            <person name="Lanie J.A."/>
            <person name="Ng W.-L."/>
            <person name="Kazmierczak K.M."/>
            <person name="Andrzejewski T.M."/>
            <person name="Davidsen T.M."/>
            <person name="Wayne K.J."/>
            <person name="Tettelin H."/>
            <person name="Glass J.I."/>
            <person name="Rusch D."/>
            <person name="Podicherti R."/>
            <person name="Tsui H.-C.T."/>
            <person name="Winkler M.E."/>
        </authorList>
    </citation>
    <scope>NUCLEOTIDE SEQUENCE</scope>
</reference>
<dbReference type="EMBL" id="UINC01000052">
    <property type="protein sequence ID" value="SUZ48108.1"/>
    <property type="molecule type" value="Genomic_DNA"/>
</dbReference>
<dbReference type="AlphaFoldDB" id="A0A381N382"/>